<name>A0A9P6FTL2_9FUNG</name>
<dbReference type="GO" id="GO:0005737">
    <property type="term" value="C:cytoplasm"/>
    <property type="evidence" value="ECO:0007669"/>
    <property type="project" value="TreeGrafter"/>
</dbReference>
<proteinExistence type="predicted"/>
<dbReference type="GO" id="GO:0004721">
    <property type="term" value="F:phosphoprotein phosphatase activity"/>
    <property type="evidence" value="ECO:0007669"/>
    <property type="project" value="TreeGrafter"/>
</dbReference>
<feature type="region of interest" description="Disordered" evidence="1">
    <location>
        <begin position="532"/>
        <end position="575"/>
    </location>
</feature>
<dbReference type="InterPro" id="IPR004843">
    <property type="entry name" value="Calcineurin-like_PHP"/>
</dbReference>
<dbReference type="Pfam" id="PF00149">
    <property type="entry name" value="Metallophos"/>
    <property type="match status" value="1"/>
</dbReference>
<dbReference type="Gene3D" id="2.100.10.50">
    <property type="match status" value="1"/>
</dbReference>
<dbReference type="PROSITE" id="PS51498">
    <property type="entry name" value="MABP"/>
    <property type="match status" value="1"/>
</dbReference>
<dbReference type="AlphaFoldDB" id="A0A9P6FTL2"/>
<dbReference type="InterPro" id="IPR029052">
    <property type="entry name" value="Metallo-depent_PP-like"/>
</dbReference>
<sequence length="693" mass="78700">MDIRLTTCQDNSCTIPGYRKIPRDLNRLTRGRFVHLHFTDRSLDLGPDDLDLDSDLWSTLRPKKRRPNAITDIMVLEGHANDLSVDEGWEQVDGNLNDGTFGPALTMYVRRDPSKAPIVSLVVKYGFDSHAAIGYDRLSFNLNKGTGGQWVYLYYKREGPRDPITHIAAKACVLPLCNLDDSWTRVNRPIITGTLQRYLYLFYKSVPGEPPITSVSLRLDLPNSHSTARREFIDTGVRFNKRNLPLDNLAVELGLNPPPFNWHAVEFDQEPDQAVPNWNARIIYRTGTGRTLPKKPVLRFRQDGSFKIVQFADMHMATGPHMCFGVPSNMNCTGDINTSEMMDRMLDAENPDLVVFTGDNVDGLTSSDAYSTILKYSKQVVERGIPWTIVFGNHDEEGDLSKEEMIQSVQDLPYCLSTRGPLDISGTGNYVLQIRRPRSHHRHHNPHRRVMEDYQEDEMDLQKDDTGHFTLYFLDSGAYSFNLEYPGYDWIKEDQVQWFRETSRAITSRYHKKRIPNALVFFHIPLPEYLPGYTEGGDGGDDDDDDDDGDRDENGKKRVQEPEMVGEKTEGVSAPRYNSGMFRAMVESKDARASTVGHDHLNEYILKYGDRVDTWKRLDDPDLTMASKQTLFIGKKSNPVPIPPSEPSDSQQGGASRGGRRGRHSGPSRTRETVLEWVEDLARSAQYVFGGQV</sequence>
<evidence type="ECO:0000256" key="1">
    <source>
        <dbReference type="SAM" id="MobiDB-lite"/>
    </source>
</evidence>
<feature type="domain" description="MABP" evidence="2">
    <location>
        <begin position="67"/>
        <end position="207"/>
    </location>
</feature>
<dbReference type="CDD" id="cd07383">
    <property type="entry name" value="MPP_Dcr2"/>
    <property type="match status" value="1"/>
</dbReference>
<dbReference type="EMBL" id="JAABOA010001745">
    <property type="protein sequence ID" value="KAF9580966.1"/>
    <property type="molecule type" value="Genomic_DNA"/>
</dbReference>
<feature type="compositionally biased region" description="Acidic residues" evidence="1">
    <location>
        <begin position="538"/>
        <end position="551"/>
    </location>
</feature>
<dbReference type="InterPro" id="IPR023341">
    <property type="entry name" value="MABP"/>
</dbReference>
<comment type="caution">
    <text evidence="3">The sequence shown here is derived from an EMBL/GenBank/DDBJ whole genome shotgun (WGS) entry which is preliminary data.</text>
</comment>
<accession>A0A9P6FTL2</accession>
<feature type="compositionally biased region" description="Basic and acidic residues" evidence="1">
    <location>
        <begin position="552"/>
        <end position="570"/>
    </location>
</feature>
<dbReference type="PANTHER" id="PTHR32440:SF0">
    <property type="entry name" value="PHOSPHATASE DCR2-RELATED"/>
    <property type="match status" value="1"/>
</dbReference>
<dbReference type="OrthoDB" id="783096at2759"/>
<keyword evidence="4" id="KW-1185">Reference proteome</keyword>
<reference evidence="3" key="1">
    <citation type="journal article" date="2020" name="Fungal Divers.">
        <title>Resolving the Mortierellaceae phylogeny through synthesis of multi-gene phylogenetics and phylogenomics.</title>
        <authorList>
            <person name="Vandepol N."/>
            <person name="Liber J."/>
            <person name="Desiro A."/>
            <person name="Na H."/>
            <person name="Kennedy M."/>
            <person name="Barry K."/>
            <person name="Grigoriev I.V."/>
            <person name="Miller A.N."/>
            <person name="O'Donnell K."/>
            <person name="Stajich J.E."/>
            <person name="Bonito G."/>
        </authorList>
    </citation>
    <scope>NUCLEOTIDE SEQUENCE</scope>
    <source>
        <strain evidence="3">KOD1015</strain>
    </source>
</reference>
<dbReference type="SUPFAM" id="SSF56300">
    <property type="entry name" value="Metallo-dependent phosphatases"/>
    <property type="match status" value="1"/>
</dbReference>
<feature type="region of interest" description="Disordered" evidence="1">
    <location>
        <begin position="634"/>
        <end position="673"/>
    </location>
</feature>
<dbReference type="PANTHER" id="PTHR32440">
    <property type="entry name" value="PHOSPHATASE DCR2-RELATED-RELATED"/>
    <property type="match status" value="1"/>
</dbReference>
<evidence type="ECO:0000313" key="4">
    <source>
        <dbReference type="Proteomes" id="UP000780801"/>
    </source>
</evidence>
<protein>
    <recommendedName>
        <fullName evidence="2">MABP domain-containing protein</fullName>
    </recommendedName>
</protein>
<dbReference type="Proteomes" id="UP000780801">
    <property type="component" value="Unassembled WGS sequence"/>
</dbReference>
<evidence type="ECO:0000259" key="2">
    <source>
        <dbReference type="PROSITE" id="PS51498"/>
    </source>
</evidence>
<dbReference type="Gene3D" id="3.60.21.10">
    <property type="match status" value="1"/>
</dbReference>
<evidence type="ECO:0000313" key="3">
    <source>
        <dbReference type="EMBL" id="KAF9580966.1"/>
    </source>
</evidence>
<organism evidence="3 4">
    <name type="scientific">Lunasporangiospora selenospora</name>
    <dbReference type="NCBI Taxonomy" id="979761"/>
    <lineage>
        <taxon>Eukaryota</taxon>
        <taxon>Fungi</taxon>
        <taxon>Fungi incertae sedis</taxon>
        <taxon>Mucoromycota</taxon>
        <taxon>Mortierellomycotina</taxon>
        <taxon>Mortierellomycetes</taxon>
        <taxon>Mortierellales</taxon>
        <taxon>Mortierellaceae</taxon>
        <taxon>Lunasporangiospora</taxon>
    </lineage>
</organism>
<gene>
    <name evidence="3" type="ORF">BGW38_002185</name>
</gene>